<organism evidence="1 2">
    <name type="scientific">Silvimonas terrae</name>
    <dbReference type="NCBI Taxonomy" id="300266"/>
    <lineage>
        <taxon>Bacteria</taxon>
        <taxon>Pseudomonadati</taxon>
        <taxon>Pseudomonadota</taxon>
        <taxon>Betaproteobacteria</taxon>
        <taxon>Neisseriales</taxon>
        <taxon>Chitinibacteraceae</taxon>
        <taxon>Silvimonas</taxon>
    </lineage>
</organism>
<dbReference type="EMBL" id="JACHHN010000001">
    <property type="protein sequence ID" value="MBB5190097.1"/>
    <property type="molecule type" value="Genomic_DNA"/>
</dbReference>
<evidence type="ECO:0000313" key="2">
    <source>
        <dbReference type="Proteomes" id="UP000543030"/>
    </source>
</evidence>
<name>A0A840RB10_9NEIS</name>
<reference evidence="1 2" key="1">
    <citation type="submission" date="2020-08" db="EMBL/GenBank/DDBJ databases">
        <title>Genomic Encyclopedia of Type Strains, Phase IV (KMG-IV): sequencing the most valuable type-strain genomes for metagenomic binning, comparative biology and taxonomic classification.</title>
        <authorList>
            <person name="Goeker M."/>
        </authorList>
    </citation>
    <scope>NUCLEOTIDE SEQUENCE [LARGE SCALE GENOMIC DNA]</scope>
    <source>
        <strain evidence="1 2">DSM 18233</strain>
    </source>
</reference>
<protein>
    <submittedName>
        <fullName evidence="1">Uncharacterized protein</fullName>
    </submittedName>
</protein>
<dbReference type="AlphaFoldDB" id="A0A840RB10"/>
<sequence>MKPILIIGLVLVFAAPLSFAGSFEECILSKMPGTANDQAAFAINKLCRDEATEIATKKTGWFRWYKSGAECMAAKGKDTQSRSASMAIASSCYVLYEPGPPSVLEGMKLQKGKS</sequence>
<proteinExistence type="predicted"/>
<keyword evidence="2" id="KW-1185">Reference proteome</keyword>
<gene>
    <name evidence="1" type="ORF">HNQ50_000807</name>
</gene>
<accession>A0A840RB10</accession>
<dbReference type="RefSeq" id="WP_184097762.1">
    <property type="nucleotide sequence ID" value="NZ_JACHHN010000001.1"/>
</dbReference>
<comment type="caution">
    <text evidence="1">The sequence shown here is derived from an EMBL/GenBank/DDBJ whole genome shotgun (WGS) entry which is preliminary data.</text>
</comment>
<dbReference type="Proteomes" id="UP000543030">
    <property type="component" value="Unassembled WGS sequence"/>
</dbReference>
<evidence type="ECO:0000313" key="1">
    <source>
        <dbReference type="EMBL" id="MBB5190097.1"/>
    </source>
</evidence>